<dbReference type="AlphaFoldDB" id="A0A085Z2L5"/>
<name>A0A085Z2L5_9FLAO</name>
<dbReference type="PANTHER" id="PTHR13778:SF47">
    <property type="entry name" value="LIPOPOLYSACCHARIDE 1,3-GALACTOSYLTRANSFERASE"/>
    <property type="match status" value="1"/>
</dbReference>
<evidence type="ECO:0000256" key="3">
    <source>
        <dbReference type="ARBA" id="ARBA00022723"/>
    </source>
</evidence>
<dbReference type="Proteomes" id="UP000028713">
    <property type="component" value="Unassembled WGS sequence"/>
</dbReference>
<evidence type="ECO:0000256" key="1">
    <source>
        <dbReference type="ARBA" id="ARBA00022676"/>
    </source>
</evidence>
<dbReference type="STRING" id="236814.IX39_14710"/>
<evidence type="ECO:0000313" key="5">
    <source>
        <dbReference type="Proteomes" id="UP000028713"/>
    </source>
</evidence>
<dbReference type="RefSeq" id="WP_034677929.1">
    <property type="nucleotide sequence ID" value="NZ_FPAP01000002.1"/>
</dbReference>
<evidence type="ECO:0000256" key="2">
    <source>
        <dbReference type="ARBA" id="ARBA00022679"/>
    </source>
</evidence>
<sequence length="293" mass="34641">MMNFLPIVFTCDDFYFKYTSVVIASLLVNQNKNCQYEINIISEYISNENKALAEKQISKFSNFSIKFIILEDFDAGKFYLNSYMTVSTYYRFYIPQLFKNYKRILYLDSDLIVDADISELAVMDFDDKLAICSPSPFIVDKVKAGNDEVFTREYFQEYLKMPDPTLYFNAGVMLYNLKKMHEIEITEKFFNAIEEIKKPLLQDQDILNSVLSRNGGVKMVSSKYNMTKAYTITSKRIFLENLKELFGISKKDNWFYIYHYVGKEKPWMEKRIDGLLFEKYAKKSPFYSLIFPK</sequence>
<dbReference type="CDD" id="cd04194">
    <property type="entry name" value="GT8_A4GalT_like"/>
    <property type="match status" value="1"/>
</dbReference>
<protein>
    <submittedName>
        <fullName evidence="4">Glycosyl transferase</fullName>
    </submittedName>
</protein>
<accession>A0A085Z2L5</accession>
<dbReference type="GO" id="GO:0046872">
    <property type="term" value="F:metal ion binding"/>
    <property type="evidence" value="ECO:0007669"/>
    <property type="project" value="UniProtKB-KW"/>
</dbReference>
<dbReference type="Pfam" id="PF01501">
    <property type="entry name" value="Glyco_transf_8"/>
    <property type="match status" value="1"/>
</dbReference>
<gene>
    <name evidence="4" type="ORF">IX39_14710</name>
</gene>
<dbReference type="GO" id="GO:0016757">
    <property type="term" value="F:glycosyltransferase activity"/>
    <property type="evidence" value="ECO:0007669"/>
    <property type="project" value="UniProtKB-KW"/>
</dbReference>
<comment type="caution">
    <text evidence="4">The sequence shown here is derived from an EMBL/GenBank/DDBJ whole genome shotgun (WGS) entry which is preliminary data.</text>
</comment>
<keyword evidence="1" id="KW-0328">Glycosyltransferase</keyword>
<dbReference type="Gene3D" id="3.90.550.10">
    <property type="entry name" value="Spore Coat Polysaccharide Biosynthesis Protein SpsA, Chain A"/>
    <property type="match status" value="1"/>
</dbReference>
<dbReference type="InterPro" id="IPR029044">
    <property type="entry name" value="Nucleotide-diphossugar_trans"/>
</dbReference>
<dbReference type="InterPro" id="IPR050748">
    <property type="entry name" value="Glycosyltrans_8_dom-fam"/>
</dbReference>
<dbReference type="eggNOG" id="COG1442">
    <property type="taxonomic scope" value="Bacteria"/>
</dbReference>
<keyword evidence="5" id="KW-1185">Reference proteome</keyword>
<dbReference type="OrthoDB" id="695971at2"/>
<dbReference type="PANTHER" id="PTHR13778">
    <property type="entry name" value="GLYCOSYLTRANSFERASE 8 DOMAIN-CONTAINING PROTEIN"/>
    <property type="match status" value="1"/>
</dbReference>
<keyword evidence="3" id="KW-0479">Metal-binding</keyword>
<organism evidence="4 5">
    <name type="scientific">Chryseobacterium formosense</name>
    <dbReference type="NCBI Taxonomy" id="236814"/>
    <lineage>
        <taxon>Bacteria</taxon>
        <taxon>Pseudomonadati</taxon>
        <taxon>Bacteroidota</taxon>
        <taxon>Flavobacteriia</taxon>
        <taxon>Flavobacteriales</taxon>
        <taxon>Weeksellaceae</taxon>
        <taxon>Chryseobacterium group</taxon>
        <taxon>Chryseobacterium</taxon>
    </lineage>
</organism>
<reference evidence="4 5" key="1">
    <citation type="submission" date="2014-07" db="EMBL/GenBank/DDBJ databases">
        <title>Genome of Chryseobacterium formosense LMG 24722.</title>
        <authorList>
            <person name="Pipes S.E."/>
            <person name="Stropko S.J."/>
            <person name="Newman J.D."/>
        </authorList>
    </citation>
    <scope>NUCLEOTIDE SEQUENCE [LARGE SCALE GENOMIC DNA]</scope>
    <source>
        <strain evidence="4 5">LMG 24722</strain>
    </source>
</reference>
<dbReference type="SUPFAM" id="SSF53448">
    <property type="entry name" value="Nucleotide-diphospho-sugar transferases"/>
    <property type="match status" value="1"/>
</dbReference>
<dbReference type="InterPro" id="IPR002495">
    <property type="entry name" value="Glyco_trans_8"/>
</dbReference>
<proteinExistence type="predicted"/>
<evidence type="ECO:0000313" key="4">
    <source>
        <dbReference type="EMBL" id="KFE98678.1"/>
    </source>
</evidence>
<dbReference type="EMBL" id="JPRP01000002">
    <property type="protein sequence ID" value="KFE98678.1"/>
    <property type="molecule type" value="Genomic_DNA"/>
</dbReference>
<keyword evidence="2 4" id="KW-0808">Transferase</keyword>